<dbReference type="OrthoDB" id="3183782at2759"/>
<dbReference type="HOGENOM" id="CLU_115019_0_3_1"/>
<dbReference type="Proteomes" id="UP000030651">
    <property type="component" value="Unassembled WGS sequence"/>
</dbReference>
<sequence>MADQQPDQDVRKMLLKWSVHHFKLPEVDDQAFAKWYTEVQVPQMMKIVQRHGILKYTLYITPTYLRQGFEAEIKEQKSAPGWKLAPFDVTSTYWVDDPDKLKAMLADPDWENIVIASERPWIDTERAECQVGFETTFLEDGEIVNVKP</sequence>
<comment type="similarity">
    <text evidence="1">Belongs to the tpcK family.</text>
</comment>
<name>W3X9Q0_PESFW</name>
<dbReference type="EMBL" id="KI912111">
    <property type="protein sequence ID" value="ETS82780.1"/>
    <property type="molecule type" value="Genomic_DNA"/>
</dbReference>
<reference evidence="4" key="1">
    <citation type="journal article" date="2015" name="BMC Genomics">
        <title>Genomic and transcriptomic analysis of the endophytic fungus Pestalotiopsis fici reveals its lifestyle and high potential for synthesis of natural products.</title>
        <authorList>
            <person name="Wang X."/>
            <person name="Zhang X."/>
            <person name="Liu L."/>
            <person name="Xiang M."/>
            <person name="Wang W."/>
            <person name="Sun X."/>
            <person name="Che Y."/>
            <person name="Guo L."/>
            <person name="Liu G."/>
            <person name="Guo L."/>
            <person name="Wang C."/>
            <person name="Yin W.B."/>
            <person name="Stadler M."/>
            <person name="Zhang X."/>
            <person name="Liu X."/>
        </authorList>
    </citation>
    <scope>NUCLEOTIDE SEQUENCE [LARGE SCALE GENOMIC DNA]</scope>
    <source>
        <strain evidence="4">W106-1 / CGMCC3.15140</strain>
    </source>
</reference>
<evidence type="ECO:0000313" key="4">
    <source>
        <dbReference type="Proteomes" id="UP000030651"/>
    </source>
</evidence>
<dbReference type="eggNOG" id="ENOG502TD6V">
    <property type="taxonomic scope" value="Eukaryota"/>
</dbReference>
<dbReference type="AlphaFoldDB" id="W3X9Q0"/>
<accession>W3X9Q0</accession>
<dbReference type="OMA" id="WYIEEQI"/>
<protein>
    <recommendedName>
        <fullName evidence="2">EthD domain-containing protein</fullName>
    </recommendedName>
</protein>
<organism evidence="3 4">
    <name type="scientific">Pestalotiopsis fici (strain W106-1 / CGMCC3.15140)</name>
    <dbReference type="NCBI Taxonomy" id="1229662"/>
    <lineage>
        <taxon>Eukaryota</taxon>
        <taxon>Fungi</taxon>
        <taxon>Dikarya</taxon>
        <taxon>Ascomycota</taxon>
        <taxon>Pezizomycotina</taxon>
        <taxon>Sordariomycetes</taxon>
        <taxon>Xylariomycetidae</taxon>
        <taxon>Amphisphaeriales</taxon>
        <taxon>Sporocadaceae</taxon>
        <taxon>Pestalotiopsis</taxon>
    </lineage>
</organism>
<evidence type="ECO:0000256" key="1">
    <source>
        <dbReference type="ARBA" id="ARBA00005986"/>
    </source>
</evidence>
<dbReference type="InterPro" id="IPR009799">
    <property type="entry name" value="EthD_dom"/>
</dbReference>
<dbReference type="STRING" id="1229662.W3X9Q0"/>
<proteinExistence type="inferred from homology"/>
<dbReference type="InterPro" id="IPR011008">
    <property type="entry name" value="Dimeric_a/b-barrel"/>
</dbReference>
<evidence type="ECO:0000259" key="2">
    <source>
        <dbReference type="Pfam" id="PF07110"/>
    </source>
</evidence>
<dbReference type="Gene3D" id="3.30.70.100">
    <property type="match status" value="1"/>
</dbReference>
<evidence type="ECO:0000313" key="3">
    <source>
        <dbReference type="EMBL" id="ETS82780.1"/>
    </source>
</evidence>
<keyword evidence="4" id="KW-1185">Reference proteome</keyword>
<gene>
    <name evidence="3" type="ORF">PFICI_04656</name>
</gene>
<dbReference type="GeneID" id="19269669"/>
<dbReference type="RefSeq" id="XP_007831428.1">
    <property type="nucleotide sequence ID" value="XM_007833237.1"/>
</dbReference>
<dbReference type="InParanoid" id="W3X9Q0"/>
<dbReference type="KEGG" id="pfy:PFICI_04656"/>
<feature type="domain" description="EthD" evidence="2">
    <location>
        <begin position="25"/>
        <end position="124"/>
    </location>
</feature>
<dbReference type="Pfam" id="PF07110">
    <property type="entry name" value="EthD"/>
    <property type="match status" value="1"/>
</dbReference>
<dbReference type="SUPFAM" id="SSF54909">
    <property type="entry name" value="Dimeric alpha+beta barrel"/>
    <property type="match status" value="1"/>
</dbReference>
<dbReference type="GO" id="GO:0016491">
    <property type="term" value="F:oxidoreductase activity"/>
    <property type="evidence" value="ECO:0007669"/>
    <property type="project" value="InterPro"/>
</dbReference>